<feature type="short sequence motif" description="TonB C-terminal box" evidence="11">
    <location>
        <begin position="679"/>
        <end position="696"/>
    </location>
</feature>
<name>I2B3Q8_SHIBC</name>
<dbReference type="AlphaFoldDB" id="I2B3Q8"/>
<dbReference type="eggNOG" id="COG4771">
    <property type="taxonomic scope" value="Bacteria"/>
</dbReference>
<dbReference type="InterPro" id="IPR010917">
    <property type="entry name" value="TonB_rcpt_CS"/>
</dbReference>
<dbReference type="Pfam" id="PF00593">
    <property type="entry name" value="TonB_dep_Rec_b-barrel"/>
    <property type="match status" value="1"/>
</dbReference>
<dbReference type="KEGG" id="ebt:EBL_c00250"/>
<keyword evidence="7 12" id="KW-0798">TonB box</keyword>
<keyword evidence="5 13" id="KW-0732">Signal</keyword>
<dbReference type="PROSITE" id="PS52016">
    <property type="entry name" value="TONB_DEPENDENT_REC_3"/>
    <property type="match status" value="1"/>
</dbReference>
<evidence type="ECO:0000259" key="15">
    <source>
        <dbReference type="Pfam" id="PF07715"/>
    </source>
</evidence>
<dbReference type="EMBL" id="CP001560">
    <property type="protein sequence ID" value="AFJ45162.1"/>
    <property type="molecule type" value="Genomic_DNA"/>
</dbReference>
<dbReference type="GO" id="GO:0015344">
    <property type="term" value="F:siderophore uptake transmembrane transporter activity"/>
    <property type="evidence" value="ECO:0007669"/>
    <property type="project" value="TreeGrafter"/>
</dbReference>
<dbReference type="SUPFAM" id="SSF56935">
    <property type="entry name" value="Porins"/>
    <property type="match status" value="1"/>
</dbReference>
<reference evidence="16 17" key="1">
    <citation type="journal article" date="2012" name="J. Bacteriol.">
        <title>Complete genome sequence of the B12-producing Shimwellia blattae strain DSM 4481, isolated from a cockroach.</title>
        <authorList>
            <person name="Brzuszkiewicz E."/>
            <person name="Waschkowitz T."/>
            <person name="Wiezer A."/>
            <person name="Daniel R."/>
        </authorList>
    </citation>
    <scope>NUCLEOTIDE SEQUENCE [LARGE SCALE GENOMIC DNA]</scope>
    <source>
        <strain evidence="17">ATCC 29907 / DSM 4481 / JCM 1650 / NBRC 105725 / CDC 9005-74</strain>
    </source>
</reference>
<evidence type="ECO:0000256" key="8">
    <source>
        <dbReference type="ARBA" id="ARBA00023136"/>
    </source>
</evidence>
<dbReference type="InterPro" id="IPR000531">
    <property type="entry name" value="Beta-barrel_TonB"/>
</dbReference>
<dbReference type="RefSeq" id="WP_002443771.1">
    <property type="nucleotide sequence ID" value="NC_017910.1"/>
</dbReference>
<dbReference type="OrthoDB" id="9764669at2"/>
<evidence type="ECO:0000313" key="17">
    <source>
        <dbReference type="Proteomes" id="UP000001955"/>
    </source>
</evidence>
<evidence type="ECO:0000256" key="9">
    <source>
        <dbReference type="ARBA" id="ARBA00023237"/>
    </source>
</evidence>
<dbReference type="PANTHER" id="PTHR30069">
    <property type="entry name" value="TONB-DEPENDENT OUTER MEMBRANE RECEPTOR"/>
    <property type="match status" value="1"/>
</dbReference>
<comment type="subcellular location">
    <subcellularLocation>
        <location evidence="1 10">Cell outer membrane</location>
        <topology evidence="1 10">Multi-pass membrane protein</topology>
    </subcellularLocation>
</comment>
<dbReference type="Pfam" id="PF07715">
    <property type="entry name" value="Plug"/>
    <property type="match status" value="1"/>
</dbReference>
<dbReference type="Proteomes" id="UP000001955">
    <property type="component" value="Chromosome"/>
</dbReference>
<dbReference type="CDD" id="cd01347">
    <property type="entry name" value="ligand_gated_channel"/>
    <property type="match status" value="1"/>
</dbReference>
<dbReference type="PANTHER" id="PTHR30069:SF53">
    <property type="entry name" value="COLICIN I RECEPTOR-RELATED"/>
    <property type="match status" value="1"/>
</dbReference>
<evidence type="ECO:0000256" key="13">
    <source>
        <dbReference type="SAM" id="SignalP"/>
    </source>
</evidence>
<dbReference type="PROSITE" id="PS01156">
    <property type="entry name" value="TONB_DEPENDENT_REC_2"/>
    <property type="match status" value="1"/>
</dbReference>
<keyword evidence="2 10" id="KW-0813">Transport</keyword>
<dbReference type="InterPro" id="IPR039426">
    <property type="entry name" value="TonB-dep_rcpt-like"/>
</dbReference>
<dbReference type="Gene3D" id="2.170.130.10">
    <property type="entry name" value="TonB-dependent receptor, plug domain"/>
    <property type="match status" value="1"/>
</dbReference>
<keyword evidence="17" id="KW-1185">Reference proteome</keyword>
<feature type="chain" id="PRO_5003655212" evidence="13">
    <location>
        <begin position="24"/>
        <end position="696"/>
    </location>
</feature>
<proteinExistence type="inferred from homology"/>
<keyword evidence="4 10" id="KW-0812">Transmembrane</keyword>
<evidence type="ECO:0000256" key="2">
    <source>
        <dbReference type="ARBA" id="ARBA00022448"/>
    </source>
</evidence>
<comment type="similarity">
    <text evidence="10 12">Belongs to the TonB-dependent receptor family.</text>
</comment>
<evidence type="ECO:0000256" key="10">
    <source>
        <dbReference type="PROSITE-ProRule" id="PRU01360"/>
    </source>
</evidence>
<keyword evidence="16" id="KW-0675">Receptor</keyword>
<dbReference type="GO" id="GO:0044718">
    <property type="term" value="P:siderophore transmembrane transport"/>
    <property type="evidence" value="ECO:0007669"/>
    <property type="project" value="TreeGrafter"/>
</dbReference>
<evidence type="ECO:0000256" key="6">
    <source>
        <dbReference type="ARBA" id="ARBA00023065"/>
    </source>
</evidence>
<keyword evidence="8 10" id="KW-0472">Membrane</keyword>
<sequence>MRLSLITSALLASCGLASTTALGAEDVIVVTAAGHEQKLTNAAASISVIPQEALQTNKYNDLADALRAVEGVDVQSTTGKTGGLEISIRGMPPSYTLILIDGVRQNGSRDVTPNGFSAMNTSFMPPLSAIERIEVIRGPMSTLYGSDAIGGVVNVITKKSADRWKTSINSGINLQSDNKWGNSTVANFWSSGPLIEDRLALQVRGSTTQRQGSSVTSLSETAVSRIPYPTAGENYTIGTRLDLKTHDSNTLWLDLDSSRQRYNNSDGQLGSLTGGYDKTLRYERNKITLGHDTTLDAGIWKSNLSWNQTQNKGRQLVAAALSPENASLAGRPRVLNNTNTVLDTKFLTPLGTAHLLTIGGEFTDSRMTDGVVKASSGKSFHQKSGAVFAEDEWQLLEPLTLTWGTRYEHHDVFGGHWSPRAYLVWNVNPDWTVKGGVTTGYKAPSLGQLHDGISGVTRQGQVNSVGNPNLKPEESTSLETALYYDPGNGLNANITGFWTDYRNKIVSYRIDDFTNSFTNSGKARTGGIEFASHIPLGHPDWSLALNYTFTRSKQQDGINQGAPLNYTPQHMANARLNWQSTPEINLWLNTRYNGKSPRYLSKYQNLSPIQQAVYDDKGEYLKAWTVVDLGMSWKLTDSLTLNSAINNLLDKDFSDVKLYQVGRSSTYAGDYFQTAASTTGYVNPGRNYWLSVNYTF</sequence>
<accession>I2B3Q8</accession>
<evidence type="ECO:0000259" key="14">
    <source>
        <dbReference type="Pfam" id="PF00593"/>
    </source>
</evidence>
<organism evidence="16 17">
    <name type="scientific">Shimwellia blattae (strain ATCC 29907 / DSM 4481 / JCM 1650 / NBRC 105725 / CDC 9005-74)</name>
    <name type="common">Escherichia blattae</name>
    <dbReference type="NCBI Taxonomy" id="630626"/>
    <lineage>
        <taxon>Bacteria</taxon>
        <taxon>Pseudomonadati</taxon>
        <taxon>Pseudomonadota</taxon>
        <taxon>Gammaproteobacteria</taxon>
        <taxon>Enterobacterales</taxon>
        <taxon>Enterobacteriaceae</taxon>
        <taxon>Shimwellia</taxon>
    </lineage>
</organism>
<gene>
    <name evidence="16" type="ordered locus">EBL_c00250</name>
</gene>
<evidence type="ECO:0000256" key="4">
    <source>
        <dbReference type="ARBA" id="ARBA00022692"/>
    </source>
</evidence>
<feature type="domain" description="TonB-dependent receptor-like beta-barrel" evidence="14">
    <location>
        <begin position="249"/>
        <end position="648"/>
    </location>
</feature>
<dbReference type="InterPro" id="IPR036942">
    <property type="entry name" value="Beta-barrel_TonB_sf"/>
</dbReference>
<evidence type="ECO:0000256" key="7">
    <source>
        <dbReference type="ARBA" id="ARBA00023077"/>
    </source>
</evidence>
<protein>
    <submittedName>
        <fullName evidence="16">Putative exogenous TonB-dependent siderophore receptor R4</fullName>
    </submittedName>
</protein>
<evidence type="ECO:0000256" key="5">
    <source>
        <dbReference type="ARBA" id="ARBA00022729"/>
    </source>
</evidence>
<keyword evidence="6" id="KW-0406">Ion transport</keyword>
<keyword evidence="9 10" id="KW-0998">Cell outer membrane</keyword>
<dbReference type="InterPro" id="IPR012910">
    <property type="entry name" value="Plug_dom"/>
</dbReference>
<dbReference type="NCBIfam" id="NF010012">
    <property type="entry name" value="PRK13486.1"/>
    <property type="match status" value="1"/>
</dbReference>
<dbReference type="Gene3D" id="2.40.170.20">
    <property type="entry name" value="TonB-dependent receptor, beta-barrel domain"/>
    <property type="match status" value="1"/>
</dbReference>
<feature type="domain" description="TonB-dependent receptor plug" evidence="15">
    <location>
        <begin position="40"/>
        <end position="152"/>
    </location>
</feature>
<evidence type="ECO:0000256" key="1">
    <source>
        <dbReference type="ARBA" id="ARBA00004571"/>
    </source>
</evidence>
<evidence type="ECO:0000256" key="12">
    <source>
        <dbReference type="RuleBase" id="RU003357"/>
    </source>
</evidence>
<feature type="signal peptide" evidence="13">
    <location>
        <begin position="1"/>
        <end position="23"/>
    </location>
</feature>
<evidence type="ECO:0000256" key="11">
    <source>
        <dbReference type="PROSITE-ProRule" id="PRU10144"/>
    </source>
</evidence>
<dbReference type="PATRIC" id="fig|630626.3.peg.26"/>
<evidence type="ECO:0000313" key="16">
    <source>
        <dbReference type="EMBL" id="AFJ45162.1"/>
    </source>
</evidence>
<accession>K6WKW8</accession>
<dbReference type="InterPro" id="IPR037066">
    <property type="entry name" value="Plug_dom_sf"/>
</dbReference>
<dbReference type="HOGENOM" id="CLU_008287_18_2_6"/>
<dbReference type="GO" id="GO:0009279">
    <property type="term" value="C:cell outer membrane"/>
    <property type="evidence" value="ECO:0007669"/>
    <property type="project" value="UniProtKB-SubCell"/>
</dbReference>
<dbReference type="STRING" id="630626.EBL_c00250"/>
<keyword evidence="3 10" id="KW-1134">Transmembrane beta strand</keyword>
<evidence type="ECO:0000256" key="3">
    <source>
        <dbReference type="ARBA" id="ARBA00022452"/>
    </source>
</evidence>